<keyword evidence="1" id="KW-0812">Transmembrane</keyword>
<proteinExistence type="predicted"/>
<evidence type="ECO:0000313" key="2">
    <source>
        <dbReference type="EMBL" id="CAH1389311.1"/>
    </source>
</evidence>
<gene>
    <name evidence="2" type="ORF">NEZAVI_LOCUS736</name>
</gene>
<keyword evidence="1" id="KW-1133">Transmembrane helix</keyword>
<keyword evidence="3" id="KW-1185">Reference proteome</keyword>
<name>A0A9P0GZK7_NEZVI</name>
<evidence type="ECO:0000256" key="1">
    <source>
        <dbReference type="SAM" id="Phobius"/>
    </source>
</evidence>
<dbReference type="EMBL" id="OV725077">
    <property type="protein sequence ID" value="CAH1389311.1"/>
    <property type="molecule type" value="Genomic_DNA"/>
</dbReference>
<organism evidence="2 3">
    <name type="scientific">Nezara viridula</name>
    <name type="common">Southern green stink bug</name>
    <name type="synonym">Cimex viridulus</name>
    <dbReference type="NCBI Taxonomy" id="85310"/>
    <lineage>
        <taxon>Eukaryota</taxon>
        <taxon>Metazoa</taxon>
        <taxon>Ecdysozoa</taxon>
        <taxon>Arthropoda</taxon>
        <taxon>Hexapoda</taxon>
        <taxon>Insecta</taxon>
        <taxon>Pterygota</taxon>
        <taxon>Neoptera</taxon>
        <taxon>Paraneoptera</taxon>
        <taxon>Hemiptera</taxon>
        <taxon>Heteroptera</taxon>
        <taxon>Panheteroptera</taxon>
        <taxon>Pentatomomorpha</taxon>
        <taxon>Pentatomoidea</taxon>
        <taxon>Pentatomidae</taxon>
        <taxon>Pentatominae</taxon>
        <taxon>Nezara</taxon>
    </lineage>
</organism>
<feature type="transmembrane region" description="Helical" evidence="1">
    <location>
        <begin position="12"/>
        <end position="30"/>
    </location>
</feature>
<sequence>MTSFHFSNDFMGFFRAMWVHTIILANKFFFNYKHFLNTKQNLSMKTIGVTAKEHFEFIYTNLF</sequence>
<dbReference type="AlphaFoldDB" id="A0A9P0GZK7"/>
<evidence type="ECO:0000313" key="3">
    <source>
        <dbReference type="Proteomes" id="UP001152798"/>
    </source>
</evidence>
<protein>
    <submittedName>
        <fullName evidence="2">Uncharacterized protein</fullName>
    </submittedName>
</protein>
<reference evidence="2" key="1">
    <citation type="submission" date="2022-01" db="EMBL/GenBank/DDBJ databases">
        <authorList>
            <person name="King R."/>
        </authorList>
    </citation>
    <scope>NUCLEOTIDE SEQUENCE</scope>
</reference>
<keyword evidence="1" id="KW-0472">Membrane</keyword>
<dbReference type="Proteomes" id="UP001152798">
    <property type="component" value="Chromosome 1"/>
</dbReference>
<accession>A0A9P0GZK7</accession>